<comment type="caution">
    <text evidence="2">The sequence shown here is derived from an EMBL/GenBank/DDBJ whole genome shotgun (WGS) entry which is preliminary data.</text>
</comment>
<evidence type="ECO:0000313" key="2">
    <source>
        <dbReference type="EMBL" id="MFI1714951.1"/>
    </source>
</evidence>
<reference evidence="2 3" key="1">
    <citation type="submission" date="2024-10" db="EMBL/GenBank/DDBJ databases">
        <title>The Natural Products Discovery Center: Release of the First 8490 Sequenced Strains for Exploring Actinobacteria Biosynthetic Diversity.</title>
        <authorList>
            <person name="Kalkreuter E."/>
            <person name="Kautsar S.A."/>
            <person name="Yang D."/>
            <person name="Bader C.D."/>
            <person name="Teijaro C.N."/>
            <person name="Fluegel L."/>
            <person name="Davis C.M."/>
            <person name="Simpson J.R."/>
            <person name="Lauterbach L."/>
            <person name="Steele A.D."/>
            <person name="Gui C."/>
            <person name="Meng S."/>
            <person name="Li G."/>
            <person name="Viehrig K."/>
            <person name="Ye F."/>
            <person name="Su P."/>
            <person name="Kiefer A.F."/>
            <person name="Nichols A."/>
            <person name="Cepeda A.J."/>
            <person name="Yan W."/>
            <person name="Fan B."/>
            <person name="Jiang Y."/>
            <person name="Adhikari A."/>
            <person name="Zheng C.-J."/>
            <person name="Schuster L."/>
            <person name="Cowan T.M."/>
            <person name="Smanski M.J."/>
            <person name="Chevrette M.G."/>
            <person name="De Carvalho L.P.S."/>
            <person name="Shen B."/>
        </authorList>
    </citation>
    <scope>NUCLEOTIDE SEQUENCE [LARGE SCALE GENOMIC DNA]</scope>
    <source>
        <strain evidence="2 3">NPDC020602</strain>
    </source>
</reference>
<organism evidence="2 3">
    <name type="scientific">Streptomyces litmocidini</name>
    <dbReference type="NCBI Taxonomy" id="67318"/>
    <lineage>
        <taxon>Bacteria</taxon>
        <taxon>Bacillati</taxon>
        <taxon>Actinomycetota</taxon>
        <taxon>Actinomycetes</taxon>
        <taxon>Kitasatosporales</taxon>
        <taxon>Streptomycetaceae</taxon>
        <taxon>Streptomyces</taxon>
    </lineage>
</organism>
<keyword evidence="3" id="KW-1185">Reference proteome</keyword>
<dbReference type="Proteomes" id="UP001611339">
    <property type="component" value="Unassembled WGS sequence"/>
</dbReference>
<dbReference type="RefSeq" id="WP_398709572.1">
    <property type="nucleotide sequence ID" value="NZ_JBIRUI010000006.1"/>
</dbReference>
<sequence>MTFTKRIAAVAVSLTAFTSTVLVLAPGASAGSWNGCAYPQVCFYQNIDRWNAGNPDARYQDITSGYQNLSTAARGANYVYNTRNDDVAWLRYTEYGQTYYTCLAPNSMDHFDAEETLTGIRISSASHC</sequence>
<accession>A0ABW7U5P5</accession>
<evidence type="ECO:0008006" key="4">
    <source>
        <dbReference type="Google" id="ProtNLM"/>
    </source>
</evidence>
<dbReference type="EMBL" id="JBIRUI010000006">
    <property type="protein sequence ID" value="MFI1714951.1"/>
    <property type="molecule type" value="Genomic_DNA"/>
</dbReference>
<evidence type="ECO:0000313" key="3">
    <source>
        <dbReference type="Proteomes" id="UP001611339"/>
    </source>
</evidence>
<protein>
    <recommendedName>
        <fullName evidence="4">Peptidase inhibitor family I36</fullName>
    </recommendedName>
</protein>
<proteinExistence type="predicted"/>
<feature type="signal peptide" evidence="1">
    <location>
        <begin position="1"/>
        <end position="30"/>
    </location>
</feature>
<evidence type="ECO:0000256" key="1">
    <source>
        <dbReference type="SAM" id="SignalP"/>
    </source>
</evidence>
<keyword evidence="1" id="KW-0732">Signal</keyword>
<feature type="chain" id="PRO_5045459637" description="Peptidase inhibitor family I36" evidence="1">
    <location>
        <begin position="31"/>
        <end position="128"/>
    </location>
</feature>
<name>A0ABW7U5P5_9ACTN</name>
<gene>
    <name evidence="2" type="ORF">ACH407_15455</name>
</gene>